<sequence>MSLTLSSCLNVLPDLTHREVLHEETRDRYRRIPEGKLLDKSPYFPVFGSSKVDSLDPLRSSRSAASALNATHICRLTTLVLREAISGREGLVGCCYYCLGTAAAAAAAGGAGAGAGAGTGTATGWRGIREREMR</sequence>
<evidence type="ECO:0000313" key="2">
    <source>
        <dbReference type="Proteomes" id="UP000614350"/>
    </source>
</evidence>
<accession>A0A834KKI1</accession>
<gene>
    <name evidence="1" type="ORF">HZH66_002925</name>
</gene>
<proteinExistence type="predicted"/>
<organism evidence="1 2">
    <name type="scientific">Vespula vulgaris</name>
    <name type="common">Yellow jacket</name>
    <name type="synonym">Wasp</name>
    <dbReference type="NCBI Taxonomy" id="7454"/>
    <lineage>
        <taxon>Eukaryota</taxon>
        <taxon>Metazoa</taxon>
        <taxon>Ecdysozoa</taxon>
        <taxon>Arthropoda</taxon>
        <taxon>Hexapoda</taxon>
        <taxon>Insecta</taxon>
        <taxon>Pterygota</taxon>
        <taxon>Neoptera</taxon>
        <taxon>Endopterygota</taxon>
        <taxon>Hymenoptera</taxon>
        <taxon>Apocrita</taxon>
        <taxon>Aculeata</taxon>
        <taxon>Vespoidea</taxon>
        <taxon>Vespidae</taxon>
        <taxon>Vespinae</taxon>
        <taxon>Vespula</taxon>
    </lineage>
</organism>
<dbReference type="EMBL" id="JACSEA010000002">
    <property type="protein sequence ID" value="KAF7408388.1"/>
    <property type="molecule type" value="Genomic_DNA"/>
</dbReference>
<comment type="caution">
    <text evidence="1">The sequence shown here is derived from an EMBL/GenBank/DDBJ whole genome shotgun (WGS) entry which is preliminary data.</text>
</comment>
<keyword evidence="2" id="KW-1185">Reference proteome</keyword>
<protein>
    <submittedName>
        <fullName evidence="1">Uncharacterized protein</fullName>
    </submittedName>
</protein>
<evidence type="ECO:0000313" key="1">
    <source>
        <dbReference type="EMBL" id="KAF7408388.1"/>
    </source>
</evidence>
<reference evidence="1" key="1">
    <citation type="journal article" date="2020" name="G3 (Bethesda)">
        <title>High-Quality Assemblies for Three Invasive Social Wasps from the &lt;i&gt;Vespula&lt;/i&gt; Genus.</title>
        <authorList>
            <person name="Harrop T.W.R."/>
            <person name="Guhlin J."/>
            <person name="McLaughlin G.M."/>
            <person name="Permina E."/>
            <person name="Stockwell P."/>
            <person name="Gilligan J."/>
            <person name="Le Lec M.F."/>
            <person name="Gruber M.A.M."/>
            <person name="Quinn O."/>
            <person name="Lovegrove M."/>
            <person name="Duncan E.J."/>
            <person name="Remnant E.J."/>
            <person name="Van Eeckhoven J."/>
            <person name="Graham B."/>
            <person name="Knapp R.A."/>
            <person name="Langford K.W."/>
            <person name="Kronenberg Z."/>
            <person name="Press M.O."/>
            <person name="Eacker S.M."/>
            <person name="Wilson-Rankin E.E."/>
            <person name="Purcell J."/>
            <person name="Lester P.J."/>
            <person name="Dearden P.K."/>
        </authorList>
    </citation>
    <scope>NUCLEOTIDE SEQUENCE</scope>
    <source>
        <strain evidence="1">Marl-1</strain>
    </source>
</reference>
<dbReference type="Proteomes" id="UP000614350">
    <property type="component" value="Unassembled WGS sequence"/>
</dbReference>
<dbReference type="AlphaFoldDB" id="A0A834KKI1"/>
<name>A0A834KKI1_VESVU</name>